<evidence type="ECO:0000313" key="3">
    <source>
        <dbReference type="WBParaSite" id="maker-uti_cns_0009136-snap-gene-0.8-mRNA-1"/>
    </source>
</evidence>
<dbReference type="WBParaSite" id="maker-uti_cns_0003261-snap-gene-0.19-mRNA-1">
    <property type="protein sequence ID" value="maker-uti_cns_0003261-snap-gene-0.19-mRNA-1"/>
    <property type="gene ID" value="maker-uti_cns_0003261-snap-gene-0.19"/>
</dbReference>
<keyword evidence="1" id="KW-1185">Reference proteome</keyword>
<protein>
    <submittedName>
        <fullName evidence="2 3">Guanylate cyclase domain-containing protein</fullName>
    </submittedName>
</protein>
<organism evidence="1 3">
    <name type="scientific">Macrostomum lignano</name>
    <dbReference type="NCBI Taxonomy" id="282301"/>
    <lineage>
        <taxon>Eukaryota</taxon>
        <taxon>Metazoa</taxon>
        <taxon>Spiralia</taxon>
        <taxon>Lophotrochozoa</taxon>
        <taxon>Platyhelminthes</taxon>
        <taxon>Rhabditophora</taxon>
        <taxon>Macrostomorpha</taxon>
        <taxon>Macrostomida</taxon>
        <taxon>Macrostomidae</taxon>
        <taxon>Macrostomum</taxon>
    </lineage>
</organism>
<proteinExistence type="predicted"/>
<name>A0A1I8I0D1_9PLAT</name>
<evidence type="ECO:0000313" key="2">
    <source>
        <dbReference type="WBParaSite" id="maker-uti_cns_0003261-snap-gene-0.19-mRNA-1"/>
    </source>
</evidence>
<accession>A0A1I8I0D1</accession>
<dbReference type="Proteomes" id="UP000095280">
    <property type="component" value="Unplaced"/>
</dbReference>
<dbReference type="WBParaSite" id="maker-uti_cns_0009136-snap-gene-0.8-mRNA-1">
    <property type="protein sequence ID" value="maker-uti_cns_0009136-snap-gene-0.8-mRNA-1"/>
    <property type="gene ID" value="maker-uti_cns_0009136-snap-gene-0.8"/>
</dbReference>
<dbReference type="AlphaFoldDB" id="A0A1I8I0D1"/>
<evidence type="ECO:0000313" key="1">
    <source>
        <dbReference type="Proteomes" id="UP000095280"/>
    </source>
</evidence>
<reference evidence="2 3" key="1">
    <citation type="submission" date="2016-11" db="UniProtKB">
        <authorList>
            <consortium name="WormBaseParasite"/>
        </authorList>
    </citation>
    <scope>IDENTIFICATION</scope>
</reference>
<sequence>FEEVLAYDTERELKQLDDIGDHYCGKLNDITQLLNTIGLPNEKNGIDKLVPLRSVTLPCGCAM</sequence>